<dbReference type="KEGG" id="ppso:QPJ95_18305"/>
<evidence type="ECO:0000313" key="4">
    <source>
        <dbReference type="Proteomes" id="UP001238334"/>
    </source>
</evidence>
<gene>
    <name evidence="3" type="ORF">QPJ95_18305</name>
</gene>
<name>A0A9Y2KWL5_9RHOB</name>
<dbReference type="EMBL" id="CP127247">
    <property type="protein sequence ID" value="WIY24485.1"/>
    <property type="molecule type" value="Genomic_DNA"/>
</dbReference>
<feature type="region of interest" description="Disordered" evidence="1">
    <location>
        <begin position="1"/>
        <end position="20"/>
    </location>
</feature>
<feature type="domain" description="Integrase DNA-binding" evidence="2">
    <location>
        <begin position="5"/>
        <end position="56"/>
    </location>
</feature>
<sequence>MTPSRAQTYQAQCRKGGRTRRVSIGRHGKITVDEARKLAKEGMGQVAKGEDPAEDRIGKARGKYRLT</sequence>
<evidence type="ECO:0000256" key="1">
    <source>
        <dbReference type="SAM" id="MobiDB-lite"/>
    </source>
</evidence>
<dbReference type="Gene3D" id="3.30.160.390">
    <property type="entry name" value="Integrase, DNA-binding domain"/>
    <property type="match status" value="1"/>
</dbReference>
<evidence type="ECO:0000259" key="2">
    <source>
        <dbReference type="Pfam" id="PF13356"/>
    </source>
</evidence>
<dbReference type="AlphaFoldDB" id="A0A9Y2KWL5"/>
<feature type="compositionally biased region" description="Basic and acidic residues" evidence="1">
    <location>
        <begin position="48"/>
        <end position="58"/>
    </location>
</feature>
<keyword evidence="3" id="KW-0238">DNA-binding</keyword>
<dbReference type="GO" id="GO:0003677">
    <property type="term" value="F:DNA binding"/>
    <property type="evidence" value="ECO:0007669"/>
    <property type="project" value="UniProtKB-KW"/>
</dbReference>
<reference evidence="3 4" key="1">
    <citation type="submission" date="2023-06" db="EMBL/GenBank/DDBJ databases">
        <title>Parasedimentitalea psychrophila sp. nov., a psychrophilic bacterium isolated from deep-sea sediment.</title>
        <authorList>
            <person name="Li A."/>
        </authorList>
    </citation>
    <scope>NUCLEOTIDE SEQUENCE [LARGE SCALE GENOMIC DNA]</scope>
    <source>
        <strain evidence="3 4">QS115</strain>
    </source>
</reference>
<organism evidence="3 4">
    <name type="scientific">Parasedimentitalea psychrophila</name>
    <dbReference type="NCBI Taxonomy" id="2997337"/>
    <lineage>
        <taxon>Bacteria</taxon>
        <taxon>Pseudomonadati</taxon>
        <taxon>Pseudomonadota</taxon>
        <taxon>Alphaproteobacteria</taxon>
        <taxon>Rhodobacterales</taxon>
        <taxon>Paracoccaceae</taxon>
        <taxon>Parasedimentitalea</taxon>
    </lineage>
</organism>
<evidence type="ECO:0000313" key="3">
    <source>
        <dbReference type="EMBL" id="WIY24485.1"/>
    </source>
</evidence>
<dbReference type="RefSeq" id="WP_270921173.1">
    <property type="nucleotide sequence ID" value="NZ_CP127247.1"/>
</dbReference>
<feature type="compositionally biased region" description="Polar residues" evidence="1">
    <location>
        <begin position="1"/>
        <end position="11"/>
    </location>
</feature>
<accession>A0A9Y2KWL5</accession>
<dbReference type="InterPro" id="IPR038488">
    <property type="entry name" value="Integrase_DNA-bd_sf"/>
</dbReference>
<dbReference type="InterPro" id="IPR025166">
    <property type="entry name" value="Integrase_DNA_bind_dom"/>
</dbReference>
<dbReference type="Pfam" id="PF13356">
    <property type="entry name" value="Arm-DNA-bind_3"/>
    <property type="match status" value="1"/>
</dbReference>
<protein>
    <submittedName>
        <fullName evidence="3">Arm DNA-binding domain-containing protein</fullName>
    </submittedName>
</protein>
<dbReference type="Proteomes" id="UP001238334">
    <property type="component" value="Chromosome"/>
</dbReference>
<feature type="region of interest" description="Disordered" evidence="1">
    <location>
        <begin position="41"/>
        <end position="67"/>
    </location>
</feature>
<keyword evidence="4" id="KW-1185">Reference proteome</keyword>
<proteinExistence type="predicted"/>